<name>A0A0A8YVY8_ARUDO</name>
<proteinExistence type="predicted"/>
<protein>
    <submittedName>
        <fullName evidence="1">Uncharacterized protein</fullName>
    </submittedName>
</protein>
<accession>A0A0A8YVY8</accession>
<organism evidence="1">
    <name type="scientific">Arundo donax</name>
    <name type="common">Giant reed</name>
    <name type="synonym">Donax arundinaceus</name>
    <dbReference type="NCBI Taxonomy" id="35708"/>
    <lineage>
        <taxon>Eukaryota</taxon>
        <taxon>Viridiplantae</taxon>
        <taxon>Streptophyta</taxon>
        <taxon>Embryophyta</taxon>
        <taxon>Tracheophyta</taxon>
        <taxon>Spermatophyta</taxon>
        <taxon>Magnoliopsida</taxon>
        <taxon>Liliopsida</taxon>
        <taxon>Poales</taxon>
        <taxon>Poaceae</taxon>
        <taxon>PACMAD clade</taxon>
        <taxon>Arundinoideae</taxon>
        <taxon>Arundineae</taxon>
        <taxon>Arundo</taxon>
    </lineage>
</organism>
<reference evidence="1" key="2">
    <citation type="journal article" date="2015" name="Data Brief">
        <title>Shoot transcriptome of the giant reed, Arundo donax.</title>
        <authorList>
            <person name="Barrero R.A."/>
            <person name="Guerrero F.D."/>
            <person name="Moolhuijzen P."/>
            <person name="Goolsby J.A."/>
            <person name="Tidwell J."/>
            <person name="Bellgard S.E."/>
            <person name="Bellgard M.I."/>
        </authorList>
    </citation>
    <scope>NUCLEOTIDE SEQUENCE</scope>
    <source>
        <tissue evidence="1">Shoot tissue taken approximately 20 cm above the soil surface</tissue>
    </source>
</reference>
<dbReference type="EMBL" id="GBRH01266586">
    <property type="protein sequence ID" value="JAD31309.1"/>
    <property type="molecule type" value="Transcribed_RNA"/>
</dbReference>
<sequence>MSILQGSARTSSHATSCGQYLNNRFMINCHCFDGLVI</sequence>
<evidence type="ECO:0000313" key="1">
    <source>
        <dbReference type="EMBL" id="JAD31309.1"/>
    </source>
</evidence>
<reference evidence="1" key="1">
    <citation type="submission" date="2014-09" db="EMBL/GenBank/DDBJ databases">
        <authorList>
            <person name="Magalhaes I.L.F."/>
            <person name="Oliveira U."/>
            <person name="Santos F.R."/>
            <person name="Vidigal T.H.D.A."/>
            <person name="Brescovit A.D."/>
            <person name="Santos A.J."/>
        </authorList>
    </citation>
    <scope>NUCLEOTIDE SEQUENCE</scope>
    <source>
        <tissue evidence="1">Shoot tissue taken approximately 20 cm above the soil surface</tissue>
    </source>
</reference>
<dbReference type="AlphaFoldDB" id="A0A0A8YVY8"/>